<dbReference type="Gene3D" id="6.20.20.10">
    <property type="match status" value="1"/>
</dbReference>
<name>A0ABW1NUL3_9ACTN</name>
<proteinExistence type="predicted"/>
<dbReference type="SUPFAM" id="SSF57938">
    <property type="entry name" value="DnaJ/Hsp40 cysteine-rich domain"/>
    <property type="match status" value="1"/>
</dbReference>
<evidence type="ECO:0000313" key="2">
    <source>
        <dbReference type="Proteomes" id="UP001596137"/>
    </source>
</evidence>
<sequence length="100" mass="10985">MNVSMAGLGAGLWTTLRHRAVTRHWALSDALFAEIDGFAWVQGWAIDRHRTHHTYRDPRFDRVVACFTCGGDGAAQGRACATCEGAGLLNFFEPPAPRRG</sequence>
<comment type="caution">
    <text evidence="1">The sequence shown here is derived from an EMBL/GenBank/DDBJ whole genome shotgun (WGS) entry which is preliminary data.</text>
</comment>
<evidence type="ECO:0008006" key="3">
    <source>
        <dbReference type="Google" id="ProtNLM"/>
    </source>
</evidence>
<dbReference type="Proteomes" id="UP001596137">
    <property type="component" value="Unassembled WGS sequence"/>
</dbReference>
<dbReference type="EMBL" id="JBHSRF010000111">
    <property type="protein sequence ID" value="MFC6087025.1"/>
    <property type="molecule type" value="Genomic_DNA"/>
</dbReference>
<evidence type="ECO:0000313" key="1">
    <source>
        <dbReference type="EMBL" id="MFC6087025.1"/>
    </source>
</evidence>
<dbReference type="InterPro" id="IPR036410">
    <property type="entry name" value="HSP_DnaJ_Cys-rich_dom_sf"/>
</dbReference>
<organism evidence="1 2">
    <name type="scientific">Sphaerisporangium aureirubrum</name>
    <dbReference type="NCBI Taxonomy" id="1544736"/>
    <lineage>
        <taxon>Bacteria</taxon>
        <taxon>Bacillati</taxon>
        <taxon>Actinomycetota</taxon>
        <taxon>Actinomycetes</taxon>
        <taxon>Streptosporangiales</taxon>
        <taxon>Streptosporangiaceae</taxon>
        <taxon>Sphaerisporangium</taxon>
    </lineage>
</organism>
<reference evidence="2" key="1">
    <citation type="journal article" date="2019" name="Int. J. Syst. Evol. Microbiol.">
        <title>The Global Catalogue of Microorganisms (GCM) 10K type strain sequencing project: providing services to taxonomists for standard genome sequencing and annotation.</title>
        <authorList>
            <consortium name="The Broad Institute Genomics Platform"/>
            <consortium name="The Broad Institute Genome Sequencing Center for Infectious Disease"/>
            <person name="Wu L."/>
            <person name="Ma J."/>
        </authorList>
    </citation>
    <scope>NUCLEOTIDE SEQUENCE [LARGE SCALE GENOMIC DNA]</scope>
    <source>
        <strain evidence="2">JCM 30346</strain>
    </source>
</reference>
<accession>A0ABW1NUL3</accession>
<dbReference type="RefSeq" id="WP_380762847.1">
    <property type="nucleotide sequence ID" value="NZ_JBHSRF010000111.1"/>
</dbReference>
<protein>
    <recommendedName>
        <fullName evidence="3">Fatty acid desaturase domain-containing protein</fullName>
    </recommendedName>
</protein>
<keyword evidence="2" id="KW-1185">Reference proteome</keyword>
<gene>
    <name evidence="1" type="ORF">ACFP1K_38080</name>
</gene>